<dbReference type="RefSeq" id="WP_340362587.1">
    <property type="nucleotide sequence ID" value="NZ_JBBKZV010000002.1"/>
</dbReference>
<dbReference type="InterPro" id="IPR036909">
    <property type="entry name" value="Cyt_c-like_dom_sf"/>
</dbReference>
<feature type="compositionally biased region" description="Basic and acidic residues" evidence="1">
    <location>
        <begin position="105"/>
        <end position="120"/>
    </location>
</feature>
<evidence type="ECO:0000256" key="1">
    <source>
        <dbReference type="SAM" id="MobiDB-lite"/>
    </source>
</evidence>
<keyword evidence="3" id="KW-1185">Reference proteome</keyword>
<comment type="caution">
    <text evidence="2">The sequence shown here is derived from an EMBL/GenBank/DDBJ whole genome shotgun (WGS) entry which is preliminary data.</text>
</comment>
<feature type="compositionally biased region" description="Basic and acidic residues" evidence="1">
    <location>
        <begin position="1"/>
        <end position="10"/>
    </location>
</feature>
<reference evidence="2 3" key="1">
    <citation type="submission" date="2024-03" db="EMBL/GenBank/DDBJ databases">
        <title>Novel species of the genus Variovorax.</title>
        <authorList>
            <person name="Liu Q."/>
            <person name="Xin Y.-H."/>
        </authorList>
    </citation>
    <scope>NUCLEOTIDE SEQUENCE [LARGE SCALE GENOMIC DNA]</scope>
    <source>
        <strain evidence="2 3">KACC 18501</strain>
    </source>
</reference>
<proteinExistence type="predicted"/>
<dbReference type="Proteomes" id="UP001363010">
    <property type="component" value="Unassembled WGS sequence"/>
</dbReference>
<gene>
    <name evidence="2" type="ORF">WKW80_05770</name>
</gene>
<feature type="region of interest" description="Disordered" evidence="1">
    <location>
        <begin position="99"/>
        <end position="120"/>
    </location>
</feature>
<organism evidence="2 3">
    <name type="scientific">Variovorax humicola</name>
    <dbReference type="NCBI Taxonomy" id="1769758"/>
    <lineage>
        <taxon>Bacteria</taxon>
        <taxon>Pseudomonadati</taxon>
        <taxon>Pseudomonadota</taxon>
        <taxon>Betaproteobacteria</taxon>
        <taxon>Burkholderiales</taxon>
        <taxon>Comamonadaceae</taxon>
        <taxon>Variovorax</taxon>
    </lineage>
</organism>
<evidence type="ECO:0000313" key="3">
    <source>
        <dbReference type="Proteomes" id="UP001363010"/>
    </source>
</evidence>
<dbReference type="EMBL" id="JBBKZV010000002">
    <property type="protein sequence ID" value="MEJ8821544.1"/>
    <property type="molecule type" value="Genomic_DNA"/>
</dbReference>
<sequence>MTVSSDDHAKPMRITPPVTDYRAPTPKDLQDLKEQFGLTAYEMARLFAVQPEQWRKHTGGQAPREISVTRAFFMAAFQVLSDDEIERVVAYMASFGARWNMDAEPPPRPEPRYRQRNEAS</sequence>
<protein>
    <submittedName>
        <fullName evidence="2">XRE family transcriptional regulator</fullName>
    </submittedName>
</protein>
<feature type="region of interest" description="Disordered" evidence="1">
    <location>
        <begin position="1"/>
        <end position="25"/>
    </location>
</feature>
<evidence type="ECO:0000313" key="2">
    <source>
        <dbReference type="EMBL" id="MEJ8821544.1"/>
    </source>
</evidence>
<accession>A0ABU8VUQ7</accession>
<name>A0ABU8VUQ7_9BURK</name>
<dbReference type="SUPFAM" id="SSF46626">
    <property type="entry name" value="Cytochrome c"/>
    <property type="match status" value="1"/>
</dbReference>